<feature type="region of interest" description="Disordered" evidence="1">
    <location>
        <begin position="25"/>
        <end position="45"/>
    </location>
</feature>
<sequence length="45" mass="4802">MEVVETSVAAHVPIVSQIDRLANRRSPPSVTLPTSSICANRTSPL</sequence>
<comment type="caution">
    <text evidence="2">The sequence shown here is derived from an EMBL/GenBank/DDBJ whole genome shotgun (WGS) entry which is preliminary data.</text>
</comment>
<dbReference type="Proteomes" id="UP000003457">
    <property type="component" value="Unassembled WGS sequence"/>
</dbReference>
<dbReference type="EMBL" id="AEHJ01000035">
    <property type="protein sequence ID" value="EFO76685.1"/>
    <property type="molecule type" value="Genomic_DNA"/>
</dbReference>
<proteinExistence type="predicted"/>
<gene>
    <name evidence="2" type="ORF">HMPREF9003_0904</name>
</gene>
<name>A0AB72YY59_9BIFI</name>
<evidence type="ECO:0000256" key="1">
    <source>
        <dbReference type="SAM" id="MobiDB-lite"/>
    </source>
</evidence>
<evidence type="ECO:0000313" key="2">
    <source>
        <dbReference type="EMBL" id="EFO76685.1"/>
    </source>
</evidence>
<feature type="compositionally biased region" description="Polar residues" evidence="1">
    <location>
        <begin position="26"/>
        <end position="45"/>
    </location>
</feature>
<evidence type="ECO:0000313" key="3">
    <source>
        <dbReference type="Proteomes" id="UP000003457"/>
    </source>
</evidence>
<organism evidence="2 3">
    <name type="scientific">Bifidobacterium dentium JCVIHMP022</name>
    <dbReference type="NCBI Taxonomy" id="553191"/>
    <lineage>
        <taxon>Bacteria</taxon>
        <taxon>Bacillati</taxon>
        <taxon>Actinomycetota</taxon>
        <taxon>Actinomycetes</taxon>
        <taxon>Bifidobacteriales</taxon>
        <taxon>Bifidobacteriaceae</taxon>
        <taxon>Bifidobacterium</taxon>
    </lineage>
</organism>
<protein>
    <submittedName>
        <fullName evidence="2">Uncharacterized protein</fullName>
    </submittedName>
</protein>
<accession>A0AB72YY59</accession>
<dbReference type="AlphaFoldDB" id="A0AB72YY59"/>
<reference evidence="2 3" key="1">
    <citation type="submission" date="2010-10" db="EMBL/GenBank/DDBJ databases">
        <authorList>
            <person name="Durkin A.S."/>
            <person name="Madupu R."/>
            <person name="Torralba M."/>
            <person name="Gillis M."/>
            <person name="Methe B."/>
            <person name="Sutton G."/>
            <person name="Nelson K.E."/>
        </authorList>
    </citation>
    <scope>NUCLEOTIDE SEQUENCE [LARGE SCALE GENOMIC DNA]</scope>
    <source>
        <strain evidence="2 3">JCVIHMP022</strain>
    </source>
</reference>